<gene>
    <name evidence="1" type="ORF">BN1723_014416</name>
</gene>
<name>A0A0G4M9B6_VERLO</name>
<proteinExistence type="predicted"/>
<accession>A0A0G4M9B6</accession>
<evidence type="ECO:0000313" key="2">
    <source>
        <dbReference type="Proteomes" id="UP000045706"/>
    </source>
</evidence>
<dbReference type="AlphaFoldDB" id="A0A0G4M9B6"/>
<protein>
    <submittedName>
        <fullName evidence="1">Uncharacterized protein</fullName>
    </submittedName>
</protein>
<feature type="non-terminal residue" evidence="1">
    <location>
        <position position="91"/>
    </location>
</feature>
<dbReference type="EMBL" id="CVQI01023113">
    <property type="protein sequence ID" value="CRK30731.1"/>
    <property type="molecule type" value="Genomic_DNA"/>
</dbReference>
<reference evidence="2" key="1">
    <citation type="submission" date="2015-05" db="EMBL/GenBank/DDBJ databases">
        <authorList>
            <person name="Fogelqvist Johan"/>
        </authorList>
    </citation>
    <scope>NUCLEOTIDE SEQUENCE [LARGE SCALE GENOMIC DNA]</scope>
</reference>
<organism evidence="1 2">
    <name type="scientific">Verticillium longisporum</name>
    <name type="common">Verticillium dahliae var. longisporum</name>
    <dbReference type="NCBI Taxonomy" id="100787"/>
    <lineage>
        <taxon>Eukaryota</taxon>
        <taxon>Fungi</taxon>
        <taxon>Dikarya</taxon>
        <taxon>Ascomycota</taxon>
        <taxon>Pezizomycotina</taxon>
        <taxon>Sordariomycetes</taxon>
        <taxon>Hypocreomycetidae</taxon>
        <taxon>Glomerellales</taxon>
        <taxon>Plectosphaerellaceae</taxon>
        <taxon>Verticillium</taxon>
    </lineage>
</organism>
<evidence type="ECO:0000313" key="1">
    <source>
        <dbReference type="EMBL" id="CRK30731.1"/>
    </source>
</evidence>
<sequence>MLGGKGSLGSTELIRPGRHATSVVEQEAAYVKFPNVSILSRRRDVSPAEAVHGVERGEKLRHRVVEGRQVFVVPGIDMGAMLMEELQDLAR</sequence>
<dbReference type="Proteomes" id="UP000045706">
    <property type="component" value="Unassembled WGS sequence"/>
</dbReference>